<dbReference type="RefSeq" id="WP_381080721.1">
    <property type="nucleotide sequence ID" value="NZ_JBHUDX010000024.1"/>
</dbReference>
<dbReference type="EMBL" id="JBHUDX010000024">
    <property type="protein sequence ID" value="MFD1658520.1"/>
    <property type="molecule type" value="Genomic_DNA"/>
</dbReference>
<dbReference type="Pfam" id="PF08055">
    <property type="entry name" value="Trp_leader1"/>
    <property type="match status" value="1"/>
</dbReference>
<organism evidence="1 2">
    <name type="scientific">Streptomyces caeni</name>
    <dbReference type="NCBI Taxonomy" id="2307231"/>
    <lineage>
        <taxon>Bacteria</taxon>
        <taxon>Bacillati</taxon>
        <taxon>Actinomycetota</taxon>
        <taxon>Actinomycetes</taxon>
        <taxon>Kitasatosporales</taxon>
        <taxon>Streptomycetaceae</taxon>
        <taxon>Streptomyces</taxon>
    </lineage>
</organism>
<evidence type="ECO:0000313" key="1">
    <source>
        <dbReference type="EMBL" id="MFD1658520.1"/>
    </source>
</evidence>
<name>A0ABW4IMK6_9ACTN</name>
<gene>
    <name evidence="1" type="ORF">ACFSL4_09935</name>
</gene>
<dbReference type="InterPro" id="IPR012638">
    <property type="entry name" value="Trp_leader1"/>
</dbReference>
<keyword evidence="2" id="KW-1185">Reference proteome</keyword>
<accession>A0ABW4IMK6</accession>
<sequence length="193" mass="21042">MQNDFEQAAGEFHVPVSVLMTLSYRQALREDHDGPPSTTGAYNVMGLTDVDAEDLGNGHGDARQREHRLDHMNLSGAPAVEKHFDAQRALKSLREKPVGTGDPRLHTPDRAAGLIDASPEKVKSDVEQGIRAGAALLARYQRHMVVHRHTARGAVAVPHSGTGYGAAGACVKVPRMYVPTHQNWWWTAHPAAH</sequence>
<proteinExistence type="predicted"/>
<protein>
    <submittedName>
        <fullName evidence="1">Trp operon leader peptide</fullName>
    </submittedName>
</protein>
<dbReference type="Proteomes" id="UP001597261">
    <property type="component" value="Unassembled WGS sequence"/>
</dbReference>
<comment type="caution">
    <text evidence="1">The sequence shown here is derived from an EMBL/GenBank/DDBJ whole genome shotgun (WGS) entry which is preliminary data.</text>
</comment>
<reference evidence="2" key="1">
    <citation type="journal article" date="2019" name="Int. J. Syst. Evol. Microbiol.">
        <title>The Global Catalogue of Microorganisms (GCM) 10K type strain sequencing project: providing services to taxonomists for standard genome sequencing and annotation.</title>
        <authorList>
            <consortium name="The Broad Institute Genomics Platform"/>
            <consortium name="The Broad Institute Genome Sequencing Center for Infectious Disease"/>
            <person name="Wu L."/>
            <person name="Ma J."/>
        </authorList>
    </citation>
    <scope>NUCLEOTIDE SEQUENCE [LARGE SCALE GENOMIC DNA]</scope>
    <source>
        <strain evidence="2">CGMCC 1.12470</strain>
    </source>
</reference>
<evidence type="ECO:0000313" key="2">
    <source>
        <dbReference type="Proteomes" id="UP001597261"/>
    </source>
</evidence>